<proteinExistence type="predicted"/>
<dbReference type="Proteomes" id="UP000813824">
    <property type="component" value="Unassembled WGS sequence"/>
</dbReference>
<dbReference type="AlphaFoldDB" id="A0A8K0UKJ5"/>
<evidence type="ECO:0000313" key="3">
    <source>
        <dbReference type="Proteomes" id="UP000813824"/>
    </source>
</evidence>
<accession>A0A8K0UKJ5</accession>
<comment type="caution">
    <text evidence="2">The sequence shown here is derived from an EMBL/GenBank/DDBJ whole genome shotgun (WGS) entry which is preliminary data.</text>
</comment>
<evidence type="ECO:0000256" key="1">
    <source>
        <dbReference type="SAM" id="SignalP"/>
    </source>
</evidence>
<reference evidence="2" key="1">
    <citation type="journal article" date="2021" name="New Phytol.">
        <title>Evolutionary innovations through gain and loss of genes in the ectomycorrhizal Boletales.</title>
        <authorList>
            <person name="Wu G."/>
            <person name="Miyauchi S."/>
            <person name="Morin E."/>
            <person name="Kuo A."/>
            <person name="Drula E."/>
            <person name="Varga T."/>
            <person name="Kohler A."/>
            <person name="Feng B."/>
            <person name="Cao Y."/>
            <person name="Lipzen A."/>
            <person name="Daum C."/>
            <person name="Hundley H."/>
            <person name="Pangilinan J."/>
            <person name="Johnson J."/>
            <person name="Barry K."/>
            <person name="LaButti K."/>
            <person name="Ng V."/>
            <person name="Ahrendt S."/>
            <person name="Min B."/>
            <person name="Choi I.G."/>
            <person name="Park H."/>
            <person name="Plett J.M."/>
            <person name="Magnuson J."/>
            <person name="Spatafora J.W."/>
            <person name="Nagy L.G."/>
            <person name="Henrissat B."/>
            <person name="Grigoriev I.V."/>
            <person name="Yang Z.L."/>
            <person name="Xu J."/>
            <person name="Martin F.M."/>
        </authorList>
    </citation>
    <scope>NUCLEOTIDE SEQUENCE</scope>
    <source>
        <strain evidence="2">KKN 215</strain>
    </source>
</reference>
<gene>
    <name evidence="2" type="ORF">BXZ70DRAFT_317570</name>
</gene>
<protein>
    <submittedName>
        <fullName evidence="2">Uncharacterized protein</fullName>
    </submittedName>
</protein>
<dbReference type="EMBL" id="JAEVFJ010000022">
    <property type="protein sequence ID" value="KAH8096818.1"/>
    <property type="molecule type" value="Genomic_DNA"/>
</dbReference>
<organism evidence="2 3">
    <name type="scientific">Cristinia sonorae</name>
    <dbReference type="NCBI Taxonomy" id="1940300"/>
    <lineage>
        <taxon>Eukaryota</taxon>
        <taxon>Fungi</taxon>
        <taxon>Dikarya</taxon>
        <taxon>Basidiomycota</taxon>
        <taxon>Agaricomycotina</taxon>
        <taxon>Agaricomycetes</taxon>
        <taxon>Agaricomycetidae</taxon>
        <taxon>Agaricales</taxon>
        <taxon>Pleurotineae</taxon>
        <taxon>Stephanosporaceae</taxon>
        <taxon>Cristinia</taxon>
    </lineage>
</organism>
<keyword evidence="3" id="KW-1185">Reference proteome</keyword>
<name>A0A8K0UKJ5_9AGAR</name>
<sequence length="213" mass="22887">MWGCQSCCFIWVINSMTTLTKFSLQVVPVLLPDGEDDLDDAIFAASIPLPGSDKVGDLDKVFYVSSIVRRPTPVLVNRKPTRLCHGSASSSSQSQVAPAHAIHSLAAGRPLAPSIPTKAVHRPLVITMVCKSCFLPSGPRLSTDSSFILRSCPPPPHSSHTAAQPCSSSPCIPHEFKFSAVATFCCLVDTEASRNHLPLSSRQTDPQLKVLVK</sequence>
<keyword evidence="1" id="KW-0732">Signal</keyword>
<evidence type="ECO:0000313" key="2">
    <source>
        <dbReference type="EMBL" id="KAH8096818.1"/>
    </source>
</evidence>
<feature type="signal peptide" evidence="1">
    <location>
        <begin position="1"/>
        <end position="15"/>
    </location>
</feature>
<feature type="chain" id="PRO_5035444021" evidence="1">
    <location>
        <begin position="16"/>
        <end position="213"/>
    </location>
</feature>